<geneLocation type="plasmid" evidence="1">
    <name>pP9014</name>
</geneLocation>
<proteinExistence type="predicted"/>
<dbReference type="GeneID" id="93967274"/>
<dbReference type="AlphaFoldDB" id="C5NNA9"/>
<evidence type="ECO:0000313" key="1">
    <source>
        <dbReference type="EMBL" id="BAH83577.1"/>
    </source>
</evidence>
<dbReference type="RefSeq" id="WP_012774818.1">
    <property type="nucleotide sequence ID" value="NZ_BDMQ01000005.1"/>
</dbReference>
<reference evidence="1" key="1">
    <citation type="journal article" date="2013" name="Int. J. Antimicrob. Agents">
        <title>Comparative analysis and distribution of pP9014, a novel drug resistance IncP-1 plasmid from Photobacterium damselae subsp. piscicida.</title>
        <authorList>
            <person name="del Castillo C.S."/>
            <person name="Jang H.B."/>
            <person name="Hikima J."/>
            <person name="Jung T.S."/>
            <person name="Morii H."/>
            <person name="Hirano I."/>
            <person name="Kondo H."/>
            <person name="Kurosaka C."/>
            <person name="Aoki T."/>
        </authorList>
    </citation>
    <scope>NUCLEOTIDE SEQUENCE</scope>
    <source>
        <strain evidence="1">P9014</strain>
        <plasmid evidence="1">pP9014</plasmid>
    </source>
</reference>
<protein>
    <submittedName>
        <fullName evidence="1">Uncharacterized protein</fullName>
    </submittedName>
</protein>
<sequence length="137" mass="15273">MDLLTSLIGFMGVVVGSVISYVATYKFKKLELETNERQKQKENLNLIYCSFLSKVSTAISALDLDSSKNYSTYLSPINEDLVLIELFSTNEVYDKASLLVSEVTDLFADEPSATFGSFNRLKSDFVNAVKTQDKSNV</sequence>
<accession>C5NNA9</accession>
<name>C5NNA9_PHODP</name>
<keyword evidence="1" id="KW-0614">Plasmid</keyword>
<organism evidence="1">
    <name type="scientific">Photobacterium damsela subsp. piscicida</name>
    <name type="common">Pasteurella piscicida</name>
    <dbReference type="NCBI Taxonomy" id="38294"/>
    <lineage>
        <taxon>Bacteria</taxon>
        <taxon>Pseudomonadati</taxon>
        <taxon>Pseudomonadota</taxon>
        <taxon>Gammaproteobacteria</taxon>
        <taxon>Vibrionales</taxon>
        <taxon>Vibrionaceae</taxon>
        <taxon>Photobacterium</taxon>
    </lineage>
</organism>
<dbReference type="EMBL" id="AB453229">
    <property type="protein sequence ID" value="BAH83577.1"/>
    <property type="molecule type" value="Genomic_DNA"/>
</dbReference>